<dbReference type="EMBL" id="MT631077">
    <property type="protein sequence ID" value="QNO45175.1"/>
    <property type="molecule type" value="Genomic_DNA"/>
</dbReference>
<evidence type="ECO:0000313" key="1">
    <source>
        <dbReference type="EMBL" id="QNO45175.1"/>
    </source>
</evidence>
<reference evidence="1" key="1">
    <citation type="submission" date="2020-06" db="EMBL/GenBank/DDBJ databases">
        <title>Unique genomic features of the anaerobic methanotrophic archaea.</title>
        <authorList>
            <person name="Chadwick G.L."/>
            <person name="Skennerton C.T."/>
            <person name="Laso-Perez R."/>
            <person name="Leu A.O."/>
            <person name="Speth D.R."/>
            <person name="Yu H."/>
            <person name="Morgan-Lang C."/>
            <person name="Hatzenpichler R."/>
            <person name="Goudeau D."/>
            <person name="Malmstrom R."/>
            <person name="Brazelton W.J."/>
            <person name="Woyke T."/>
            <person name="Hallam S.J."/>
            <person name="Tyson G.W."/>
            <person name="Wegener G."/>
            <person name="Boetius A."/>
            <person name="Orphan V."/>
        </authorList>
    </citation>
    <scope>NUCLEOTIDE SEQUENCE</scope>
</reference>
<name>A0A7G9YAZ1_9EURY</name>
<accession>A0A7G9YAZ1</accession>
<proteinExistence type="predicted"/>
<protein>
    <submittedName>
        <fullName evidence="1">Uncharacterized protein</fullName>
    </submittedName>
</protein>
<organism evidence="1">
    <name type="scientific">Candidatus Methanogaster sp. ANME-2c ERB4</name>
    <dbReference type="NCBI Taxonomy" id="2759911"/>
    <lineage>
        <taxon>Archaea</taxon>
        <taxon>Methanobacteriati</taxon>
        <taxon>Methanobacteriota</taxon>
        <taxon>Stenosarchaea group</taxon>
        <taxon>Methanomicrobia</taxon>
        <taxon>Methanosarcinales</taxon>
        <taxon>ANME-2 cluster</taxon>
        <taxon>Candidatus Methanogasteraceae</taxon>
        <taxon>Candidatus Methanogaster</taxon>
    </lineage>
</organism>
<gene>
    <name evidence="1" type="ORF">GMDKAGHH_00028</name>
</gene>
<sequence length="56" mass="6681">MIDSKIRSSFLERLLIVFFVIMEKIEMEIKNAYGHNIISVSGNYPGFWRIEQQFQL</sequence>
<dbReference type="AlphaFoldDB" id="A0A7G9YAZ1"/>